<dbReference type="Gene3D" id="3.40.50.300">
    <property type="entry name" value="P-loop containing nucleotide triphosphate hydrolases"/>
    <property type="match status" value="1"/>
</dbReference>
<dbReference type="InterPro" id="IPR027417">
    <property type="entry name" value="P-loop_NTPase"/>
</dbReference>
<evidence type="ECO:0000256" key="1">
    <source>
        <dbReference type="SAM" id="Phobius"/>
    </source>
</evidence>
<organism evidence="2 3">
    <name type="scientific">Thermosphaera aggregans (strain DSM 11486 / M11TL)</name>
    <dbReference type="NCBI Taxonomy" id="633148"/>
    <lineage>
        <taxon>Archaea</taxon>
        <taxon>Thermoproteota</taxon>
        <taxon>Thermoprotei</taxon>
        <taxon>Desulfurococcales</taxon>
        <taxon>Desulfurococcaceae</taxon>
        <taxon>Thermosphaera</taxon>
    </lineage>
</organism>
<feature type="transmembrane region" description="Helical" evidence="1">
    <location>
        <begin position="104"/>
        <end position="128"/>
    </location>
</feature>
<proteinExistence type="predicted"/>
<reference evidence="2 3" key="1">
    <citation type="journal article" date="2010" name="Stand. Genomic Sci.">
        <title>Complete genome sequence of Thermosphaera aggregans type strain (M11TL).</title>
        <authorList>
            <person name="Spring S."/>
            <person name="Rachel R."/>
            <person name="Lapidus A."/>
            <person name="Davenport K."/>
            <person name="Tice H."/>
            <person name="Copeland A."/>
            <person name="Cheng J.F."/>
            <person name="Lucas S."/>
            <person name="Chen F."/>
            <person name="Nolan M."/>
            <person name="Bruce D."/>
            <person name="Goodwin L."/>
            <person name="Pitluck S."/>
            <person name="Ivanova N."/>
            <person name="Mavromatis K."/>
            <person name="Ovchinnikova G."/>
            <person name="Pati A."/>
            <person name="Chen A."/>
            <person name="Palaniappan K."/>
            <person name="Land M."/>
            <person name="Hauser L."/>
            <person name="Chang Y.J."/>
            <person name="Jeffries C.C."/>
            <person name="Brettin T."/>
            <person name="Detter J.C."/>
            <person name="Tapia R."/>
            <person name="Han C."/>
            <person name="Heimerl T."/>
            <person name="Weikl F."/>
            <person name="Brambilla E."/>
            <person name="Goker M."/>
            <person name="Bristow J."/>
            <person name="Eisen J.A."/>
            <person name="Markowitz V."/>
            <person name="Hugenholtz P."/>
            <person name="Kyrpides N.C."/>
            <person name="Klenk H.P."/>
        </authorList>
    </citation>
    <scope>NUCLEOTIDE SEQUENCE [LARGE SCALE GENOMIC DNA]</scope>
    <source>
        <strain evidence="3">DSM 11486 / M11TL</strain>
    </source>
</reference>
<sequence length="224" mass="26875">MIIIIDGPPASGKSTIVVFLARRFSFKVYGFKRLGFLNLFAELLLRVILSVSVLSVMKVSEDLKTMQVLKRERRDPILLISSGLLKRIAFIDFLLEAIYKFVRFFLFIILALMCRNVVIDEWFSLGWANYYNLMIRKKAFMPRHVEMLMRLDIMFLRFLSRVSRIRVYFIDRSREKLTLFWRRRGHVTPYDARFAILVRYFFNLFVQVCKEHKINVDIKYLYLK</sequence>
<gene>
    <name evidence="2" type="ordered locus">Tagg_0571</name>
</gene>
<reference key="3">
    <citation type="submission" date="2010-02" db="EMBL/GenBank/DDBJ databases">
        <title>Complete genome sequence of Thermosphaera aggregans type strain (M11TL).</title>
        <authorList>
            <consortium name="US DOE Joint Genome Institute (JGI-PGF)"/>
            <person name="Spring S."/>
            <person name="Lapidus A."/>
            <person name="Munk C."/>
            <person name="Schroeder M."/>
            <person name="Glavina Del Rio T."/>
            <person name="Tice H."/>
            <person name="Copeland A."/>
            <person name="Cheng J.-F."/>
            <person name="Lucas S."/>
            <person name="Chen F."/>
            <person name="Nolan M."/>
            <person name="Bruce D."/>
            <person name="Goodwin L."/>
            <person name="Pitluck S."/>
            <person name="Ivanova N."/>
            <person name="Mavromatis K."/>
            <person name="Ovchinnikova G."/>
            <person name="Pati A."/>
            <person name="Chen A."/>
            <person name="Palaniappan K."/>
            <person name="Land M."/>
            <person name="Hauser L."/>
            <person name="Chang Y.-J."/>
            <person name="Jeffries C.C."/>
            <person name="Brettin T."/>
            <person name="Detter J.C."/>
            <person name="Tapia R."/>
            <person name="Han C."/>
            <person name="Chain P."/>
            <person name="Heimerl T."/>
            <person name="Weik F."/>
            <person name="Goker M."/>
            <person name="Rachel R."/>
            <person name="Bristow J."/>
            <person name="Eisen J.A."/>
            <person name="Markowitz V."/>
            <person name="Hugenholtz P."/>
            <person name="Kyrpides N.C."/>
            <person name="Klenk H.-P."/>
        </authorList>
    </citation>
    <scope>NUCLEOTIDE SEQUENCE</scope>
    <source>
        <strain>DSM 11486</strain>
    </source>
</reference>
<keyword evidence="3" id="KW-1185">Reference proteome</keyword>
<feature type="transmembrane region" description="Helical" evidence="1">
    <location>
        <begin position="77"/>
        <end position="98"/>
    </location>
</feature>
<evidence type="ECO:0000313" key="2">
    <source>
        <dbReference type="EMBL" id="ADG90845.1"/>
    </source>
</evidence>
<dbReference type="STRING" id="633148.Tagg_0571"/>
<dbReference type="SUPFAM" id="SSF52540">
    <property type="entry name" value="P-loop containing nucleoside triphosphate hydrolases"/>
    <property type="match status" value="1"/>
</dbReference>
<keyword evidence="1" id="KW-1133">Transmembrane helix</keyword>
<dbReference type="GeneID" id="9165585"/>
<evidence type="ECO:0000313" key="3">
    <source>
        <dbReference type="Proteomes" id="UP000002376"/>
    </source>
</evidence>
<dbReference type="HOGENOM" id="CLU_1232814_0_0_2"/>
<keyword evidence="1" id="KW-0472">Membrane</keyword>
<reference evidence="3" key="2">
    <citation type="journal article" date="2010" name="Stand. Genomic Sci.">
        <title>Complete genome sequence of Thermosphaera aggregans type strain (M11TLT).</title>
        <authorList>
            <person name="Spring S."/>
            <person name="Rachel R."/>
            <person name="Lapidus A."/>
            <person name="Davenport K."/>
            <person name="Tice H."/>
            <person name="Copeland A."/>
            <person name="Cheng J.-F."/>
            <person name="Lucas S."/>
            <person name="Chen F."/>
            <person name="Nolan M."/>
            <person name="Bruce D."/>
            <person name="Goodwin L."/>
            <person name="Pitluck S."/>
            <person name="Ivanova N."/>
            <person name="Mavromatis K."/>
            <person name="Ovchinnikova G."/>
            <person name="Pati A."/>
            <person name="Chen A."/>
            <person name="Palaniappan K."/>
            <person name="Land M."/>
            <person name="Hauser L."/>
            <person name="Chang Y.-J."/>
            <person name="Jeffries C.C."/>
            <person name="Brettin T."/>
            <person name="Detter J.C."/>
            <person name="Tapia R."/>
            <person name="Han C."/>
            <person name="Heimerl T."/>
            <person name="Weikl F."/>
            <person name="Brambilla E."/>
            <person name="Goker M."/>
            <person name="Bristow J."/>
            <person name="Eisen J.A."/>
            <person name="Markowitz V."/>
            <person name="Hugenholtz P."/>
            <person name="Kyrpides N.C."/>
            <person name="Klenk H.-P."/>
        </authorList>
    </citation>
    <scope>NUCLEOTIDE SEQUENCE [LARGE SCALE GENOMIC DNA]</scope>
    <source>
        <strain evidence="3">DSM 11486 / M11TL</strain>
    </source>
</reference>
<dbReference type="Proteomes" id="UP000002376">
    <property type="component" value="Chromosome"/>
</dbReference>
<protein>
    <submittedName>
        <fullName evidence="2">Uncharacterized protein</fullName>
    </submittedName>
</protein>
<keyword evidence="1" id="KW-0812">Transmembrane</keyword>
<name>D5U145_THEAM</name>
<dbReference type="RefSeq" id="WP_013129438.1">
    <property type="nucleotide sequence ID" value="NC_014160.1"/>
</dbReference>
<dbReference type="AlphaFoldDB" id="D5U145"/>
<feature type="transmembrane region" description="Helical" evidence="1">
    <location>
        <begin position="34"/>
        <end position="56"/>
    </location>
</feature>
<accession>D5U145</accession>
<dbReference type="KEGG" id="tag:Tagg_0571"/>
<dbReference type="eggNOG" id="arCOG01037">
    <property type="taxonomic scope" value="Archaea"/>
</dbReference>
<dbReference type="EMBL" id="CP001939">
    <property type="protein sequence ID" value="ADG90845.1"/>
    <property type="molecule type" value="Genomic_DNA"/>
</dbReference>